<evidence type="ECO:0000313" key="1">
    <source>
        <dbReference type="EMBL" id="CEI82557.1"/>
    </source>
</evidence>
<dbReference type="Proteomes" id="UP000040453">
    <property type="component" value="Unassembled WGS sequence"/>
</dbReference>
<protein>
    <submittedName>
        <fullName evidence="1">Uncharacterized protein</fullName>
    </submittedName>
</protein>
<gene>
    <name evidence="1" type="ORF">BN997_02433</name>
</gene>
<reference evidence="1 2" key="1">
    <citation type="submission" date="2014-11" db="EMBL/GenBank/DDBJ databases">
        <authorList>
            <person name="Urmite Genomes Urmite Genomes"/>
        </authorList>
    </citation>
    <scope>NUCLEOTIDE SEQUENCE [LARGE SCALE GENOMIC DNA]</scope>
    <source>
        <strain evidence="1 2">Oc5</strain>
    </source>
</reference>
<dbReference type="RefSeq" id="WP_255473807.1">
    <property type="nucleotide sequence ID" value="NZ_CAXOIH010000005.1"/>
</dbReference>
<dbReference type="AlphaFoldDB" id="A0A0A1MSJ6"/>
<proteinExistence type="predicted"/>
<dbReference type="EMBL" id="CDGG01000001">
    <property type="protein sequence ID" value="CEI82557.1"/>
    <property type="molecule type" value="Genomic_DNA"/>
</dbReference>
<keyword evidence="2" id="KW-1185">Reference proteome</keyword>
<accession>A0A0A1MSJ6</accession>
<name>A0A0A1MSJ6_9BACI</name>
<evidence type="ECO:0000313" key="2">
    <source>
        <dbReference type="Proteomes" id="UP000040453"/>
    </source>
</evidence>
<organism evidence="1 2">
    <name type="scientific">Oceanobacillus oncorhynchi</name>
    <dbReference type="NCBI Taxonomy" id="545501"/>
    <lineage>
        <taxon>Bacteria</taxon>
        <taxon>Bacillati</taxon>
        <taxon>Bacillota</taxon>
        <taxon>Bacilli</taxon>
        <taxon>Bacillales</taxon>
        <taxon>Bacillaceae</taxon>
        <taxon>Oceanobacillus</taxon>
    </lineage>
</organism>
<sequence length="41" mass="4679">MSKLTKLLKSKMVKEGIKQAQKHALPVIKKELAKRKGSFKK</sequence>